<reference evidence="4" key="1">
    <citation type="journal article" date="2012" name="PLoS ONE">
        <title>Gene sets for utilization of primary and secondary nutrition supplies in the distal gut of endangered iberian lynx.</title>
        <authorList>
            <person name="Alcaide M."/>
            <person name="Messina E."/>
            <person name="Richter M."/>
            <person name="Bargiela R."/>
            <person name="Peplies J."/>
            <person name="Huws S.A."/>
            <person name="Newbold C.J."/>
            <person name="Golyshin P.N."/>
            <person name="Simon M.A."/>
            <person name="Lopez G."/>
            <person name="Yakimov M.M."/>
            <person name="Ferrer M."/>
        </authorList>
    </citation>
    <scope>NUCLEOTIDE SEQUENCE</scope>
</reference>
<comment type="caution">
    <text evidence="4">The sequence shown here is derived from an EMBL/GenBank/DDBJ whole genome shotgun (WGS) entry which is preliminary data.</text>
</comment>
<dbReference type="InterPro" id="IPR036097">
    <property type="entry name" value="HisK_dim/P_sf"/>
</dbReference>
<feature type="transmembrane region" description="Helical" evidence="2">
    <location>
        <begin position="6"/>
        <end position="30"/>
    </location>
</feature>
<sequence>MAAQRHLLWQMGMLAIVAVVTAVILIGYVWRDSRMERLYRETLERANEEIQHIMRQRERLLLTITHDIKAPAASISGFIDMMRDYVDQPRGRECLDHIQGSARHLSHLVASLLD</sequence>
<keyword evidence="2" id="KW-0472">Membrane</keyword>
<name>J9BV08_9ZZZZ</name>
<evidence type="ECO:0000259" key="3">
    <source>
        <dbReference type="Pfam" id="PF00512"/>
    </source>
</evidence>
<evidence type="ECO:0000256" key="1">
    <source>
        <dbReference type="SAM" id="Coils"/>
    </source>
</evidence>
<dbReference type="Pfam" id="PF00512">
    <property type="entry name" value="HisKA"/>
    <property type="match status" value="1"/>
</dbReference>
<dbReference type="SUPFAM" id="SSF47384">
    <property type="entry name" value="Homodimeric domain of signal transducing histidine kinase"/>
    <property type="match status" value="1"/>
</dbReference>
<accession>J9BV08</accession>
<dbReference type="GO" id="GO:0000155">
    <property type="term" value="F:phosphorelay sensor kinase activity"/>
    <property type="evidence" value="ECO:0007669"/>
    <property type="project" value="InterPro"/>
</dbReference>
<keyword evidence="2" id="KW-0812">Transmembrane</keyword>
<evidence type="ECO:0000313" key="4">
    <source>
        <dbReference type="EMBL" id="EJW91415.1"/>
    </source>
</evidence>
<feature type="non-terminal residue" evidence="4">
    <location>
        <position position="114"/>
    </location>
</feature>
<dbReference type="EMBL" id="AMCI01008196">
    <property type="protein sequence ID" value="EJW91415.1"/>
    <property type="molecule type" value="Genomic_DNA"/>
</dbReference>
<dbReference type="InterPro" id="IPR003661">
    <property type="entry name" value="HisK_dim/P_dom"/>
</dbReference>
<gene>
    <name evidence="4" type="ORF">EVA_20478</name>
</gene>
<keyword evidence="4" id="KW-0418">Kinase</keyword>
<keyword evidence="2" id="KW-1133">Transmembrane helix</keyword>
<proteinExistence type="predicted"/>
<organism evidence="4">
    <name type="scientific">gut metagenome</name>
    <dbReference type="NCBI Taxonomy" id="749906"/>
    <lineage>
        <taxon>unclassified sequences</taxon>
        <taxon>metagenomes</taxon>
        <taxon>organismal metagenomes</taxon>
    </lineage>
</organism>
<feature type="domain" description="Signal transduction histidine kinase dimerisation/phosphoacceptor" evidence="3">
    <location>
        <begin position="56"/>
        <end position="114"/>
    </location>
</feature>
<keyword evidence="4" id="KW-0808">Transferase</keyword>
<evidence type="ECO:0000256" key="2">
    <source>
        <dbReference type="SAM" id="Phobius"/>
    </source>
</evidence>
<feature type="coiled-coil region" evidence="1">
    <location>
        <begin position="36"/>
        <end position="63"/>
    </location>
</feature>
<dbReference type="Gene3D" id="1.10.287.130">
    <property type="match status" value="1"/>
</dbReference>
<protein>
    <submittedName>
        <fullName evidence="4">Two-component system sensor histidine kinase</fullName>
    </submittedName>
</protein>
<dbReference type="CDD" id="cd00082">
    <property type="entry name" value="HisKA"/>
    <property type="match status" value="1"/>
</dbReference>
<dbReference type="AlphaFoldDB" id="J9BV08"/>
<keyword evidence="1" id="KW-0175">Coiled coil</keyword>